<sequence length="285" mass="32261">MNIEKIKVIFVDLDGTLLNNENTASERSLNYLMALKERGYHVFICTGRTIEEMKGAFPIPFEPTGMVTTNGMAVYLDGKLVEKNALTKELVNELVDRSREVNMYYELNPIAGKRRIYKEDEQWVRQHVLSGQPASVEDGEFLSRENAMKDGVIDWIEASEHDDIAKIYFYNGDPEEIERFNEGLTALGKVQPFANFSSSLNNIEVIVENISKASGIRYVLNHYHLKPENILVFGDSYNDVPMFELAGNAVAMQNAVPEIKALATDVNPYSNEEDGVYLYLSDLLK</sequence>
<protein>
    <submittedName>
        <fullName evidence="1">Cof-type HAD-IIB family hydrolase</fullName>
    </submittedName>
</protein>
<dbReference type="GO" id="GO:0005829">
    <property type="term" value="C:cytosol"/>
    <property type="evidence" value="ECO:0007669"/>
    <property type="project" value="TreeGrafter"/>
</dbReference>
<dbReference type="InterPro" id="IPR036412">
    <property type="entry name" value="HAD-like_sf"/>
</dbReference>
<name>A0A1D2LX28_BROTH</name>
<dbReference type="KEGG" id="bths:CNY62_08400"/>
<dbReference type="Proteomes" id="UP000243591">
    <property type="component" value="Chromosome"/>
</dbReference>
<dbReference type="GO" id="GO:0000287">
    <property type="term" value="F:magnesium ion binding"/>
    <property type="evidence" value="ECO:0007669"/>
    <property type="project" value="TreeGrafter"/>
</dbReference>
<dbReference type="Gene3D" id="3.40.50.1000">
    <property type="entry name" value="HAD superfamily/HAD-like"/>
    <property type="match status" value="1"/>
</dbReference>
<organism evidence="1 2">
    <name type="scientific">Brochothrix thermosphacta</name>
    <name type="common">Microbacterium thermosphactum</name>
    <dbReference type="NCBI Taxonomy" id="2756"/>
    <lineage>
        <taxon>Bacteria</taxon>
        <taxon>Bacillati</taxon>
        <taxon>Bacillota</taxon>
        <taxon>Bacilli</taxon>
        <taxon>Bacillales</taxon>
        <taxon>Listeriaceae</taxon>
        <taxon>Brochothrix</taxon>
    </lineage>
</organism>
<keyword evidence="2" id="KW-1185">Reference proteome</keyword>
<dbReference type="InterPro" id="IPR006379">
    <property type="entry name" value="HAD-SF_hydro_IIB"/>
</dbReference>
<dbReference type="EMBL" id="CP023483">
    <property type="protein sequence ID" value="ATF26397.1"/>
    <property type="molecule type" value="Genomic_DNA"/>
</dbReference>
<reference evidence="1 2" key="1">
    <citation type="submission" date="2017-09" db="EMBL/GenBank/DDBJ databases">
        <title>Complete Genome Sequences of Two Strains of the Meat Spoilage Bacterium Brochothrix thermosphacta Isolated from Ground Chicken.</title>
        <authorList>
            <person name="Paoli G.C."/>
            <person name="Wijey C."/>
            <person name="Chen C.-Y."/>
            <person name="Nguyen L."/>
            <person name="Yan X."/>
            <person name="Irwin P.L."/>
        </authorList>
    </citation>
    <scope>NUCLEOTIDE SEQUENCE [LARGE SCALE GENOMIC DNA]</scope>
    <source>
        <strain evidence="1 2">BI</strain>
    </source>
</reference>
<dbReference type="Gene3D" id="3.30.1240.10">
    <property type="match status" value="1"/>
</dbReference>
<dbReference type="PANTHER" id="PTHR10000:SF55">
    <property type="entry name" value="5-AMINO-6-(5-PHOSPHO-D-RIBITYLAMINO)URACIL PHOSPHATASE YCSE"/>
    <property type="match status" value="1"/>
</dbReference>
<dbReference type="SFLD" id="SFLDS00003">
    <property type="entry name" value="Haloacid_Dehalogenase"/>
    <property type="match status" value="1"/>
</dbReference>
<evidence type="ECO:0000313" key="2">
    <source>
        <dbReference type="Proteomes" id="UP000243591"/>
    </source>
</evidence>
<dbReference type="PROSITE" id="PS01228">
    <property type="entry name" value="COF_1"/>
    <property type="match status" value="1"/>
</dbReference>
<proteinExistence type="predicted"/>
<dbReference type="GO" id="GO:0016791">
    <property type="term" value="F:phosphatase activity"/>
    <property type="evidence" value="ECO:0007669"/>
    <property type="project" value="UniProtKB-ARBA"/>
</dbReference>
<dbReference type="Pfam" id="PF08282">
    <property type="entry name" value="Hydrolase_3"/>
    <property type="match status" value="1"/>
</dbReference>
<dbReference type="SFLD" id="SFLDG01140">
    <property type="entry name" value="C2.B:_Phosphomannomutase_and_P"/>
    <property type="match status" value="1"/>
</dbReference>
<dbReference type="InterPro" id="IPR000150">
    <property type="entry name" value="Cof"/>
</dbReference>
<dbReference type="NCBIfam" id="TIGR00099">
    <property type="entry name" value="Cof-subfamily"/>
    <property type="match status" value="1"/>
</dbReference>
<evidence type="ECO:0000313" key="1">
    <source>
        <dbReference type="EMBL" id="ATF26397.1"/>
    </source>
</evidence>
<dbReference type="STRING" id="2756.BFR44_08910"/>
<gene>
    <name evidence="1" type="ORF">CNY62_08400</name>
</gene>
<dbReference type="RefSeq" id="WP_069125733.1">
    <property type="nucleotide sequence ID" value="NZ_CP016839.1"/>
</dbReference>
<dbReference type="InterPro" id="IPR023214">
    <property type="entry name" value="HAD_sf"/>
</dbReference>
<dbReference type="GeneID" id="66536880"/>
<keyword evidence="1" id="KW-0378">Hydrolase</keyword>
<dbReference type="PANTHER" id="PTHR10000">
    <property type="entry name" value="PHOSPHOSERINE PHOSPHATASE"/>
    <property type="match status" value="1"/>
</dbReference>
<dbReference type="SUPFAM" id="SSF56784">
    <property type="entry name" value="HAD-like"/>
    <property type="match status" value="1"/>
</dbReference>
<dbReference type="AlphaFoldDB" id="A0A1D2LX28"/>
<accession>A0A1D2LX28</accession>
<dbReference type="NCBIfam" id="TIGR01484">
    <property type="entry name" value="HAD-SF-IIB"/>
    <property type="match status" value="1"/>
</dbReference>
<dbReference type="OrthoDB" id="9806027at2"/>